<dbReference type="EMBL" id="CP071091">
    <property type="protein sequence ID" value="QSQ13464.1"/>
    <property type="molecule type" value="Genomic_DNA"/>
</dbReference>
<dbReference type="RefSeq" id="WP_206715216.1">
    <property type="nucleotide sequence ID" value="NZ_CP071091.1"/>
</dbReference>
<evidence type="ECO:0000313" key="2">
    <source>
        <dbReference type="Proteomes" id="UP000663090"/>
    </source>
</evidence>
<dbReference type="Proteomes" id="UP000663090">
    <property type="component" value="Chromosome"/>
</dbReference>
<sequence length="366" mass="41539">MCEPGFPQGRWSVRQLLVWALVALFAPGPRAQAYPISPETLWSLTQEAEWVVWADVEEEWGLSEEEYKAAEKEDWESGRVTRLRIREGWKGTARKGEQVEVHWMPSMCPSPPRYEKGLAVVAFLARRAGKWRTVSLSYGTRYPANDDDVGAYRRAVTLARSAQDKWTQERIVGRSTDIEAARVDWQVRISVHPATRWDGLYGLVPRSDAARSFFDTHLGNRVLLTDAQREELARGFVERPPLDHALPMMLTALRGHVDKGVDQAAARALETVLSQGECMGWVFQALELLRERQGEGLPSRESLTPEEQWTRRIEDIRRSALNLEAKELAEFTREWASFKQRHQLTPALLPLPVAPPVDGTGGNTTF</sequence>
<protein>
    <submittedName>
        <fullName evidence="1">Uncharacterized protein</fullName>
    </submittedName>
</protein>
<evidence type="ECO:0000313" key="1">
    <source>
        <dbReference type="EMBL" id="QSQ13464.1"/>
    </source>
</evidence>
<keyword evidence="2" id="KW-1185">Reference proteome</keyword>
<name>A0ABX7N4Z1_9BACT</name>
<accession>A0ABX7N4Z1</accession>
<proteinExistence type="predicted"/>
<reference evidence="1 2" key="1">
    <citation type="submission" date="2021-02" db="EMBL/GenBank/DDBJ databases">
        <title>De Novo genome assembly of isolated myxobacteria.</title>
        <authorList>
            <person name="Stevens D.C."/>
        </authorList>
    </citation>
    <scope>NUCLEOTIDE SEQUENCE [LARGE SCALE GENOMIC DNA]</scope>
    <source>
        <strain evidence="1 2">SCHIC003</strain>
    </source>
</reference>
<organism evidence="1 2">
    <name type="scientific">Myxococcus landrumensis</name>
    <dbReference type="NCBI Taxonomy" id="2813577"/>
    <lineage>
        <taxon>Bacteria</taxon>
        <taxon>Pseudomonadati</taxon>
        <taxon>Myxococcota</taxon>
        <taxon>Myxococcia</taxon>
        <taxon>Myxococcales</taxon>
        <taxon>Cystobacterineae</taxon>
        <taxon>Myxococcaceae</taxon>
        <taxon>Myxococcus</taxon>
    </lineage>
</organism>
<gene>
    <name evidence="1" type="ORF">JY572_34830</name>
</gene>